<dbReference type="PANTHER" id="PTHR43095">
    <property type="entry name" value="SUGAR KINASE"/>
    <property type="match status" value="1"/>
</dbReference>
<dbReference type="InterPro" id="IPR000577">
    <property type="entry name" value="Carb_kinase_FGGY"/>
</dbReference>
<evidence type="ECO:0000313" key="8">
    <source>
        <dbReference type="Proteomes" id="UP001403385"/>
    </source>
</evidence>
<dbReference type="PROSITE" id="PS00445">
    <property type="entry name" value="FGGY_KINASES_2"/>
    <property type="match status" value="1"/>
</dbReference>
<dbReference type="GO" id="GO:0046316">
    <property type="term" value="F:gluconokinase activity"/>
    <property type="evidence" value="ECO:0007669"/>
    <property type="project" value="UniProtKB-EC"/>
</dbReference>
<dbReference type="Proteomes" id="UP001403385">
    <property type="component" value="Unassembled WGS sequence"/>
</dbReference>
<keyword evidence="3 4" id="KW-0418">Kinase</keyword>
<dbReference type="Pfam" id="PF00370">
    <property type="entry name" value="FGGY_N"/>
    <property type="match status" value="1"/>
</dbReference>
<feature type="domain" description="Carbohydrate kinase FGGY C-terminal" evidence="6">
    <location>
        <begin position="263"/>
        <end position="445"/>
    </location>
</feature>
<evidence type="ECO:0000259" key="6">
    <source>
        <dbReference type="Pfam" id="PF02782"/>
    </source>
</evidence>
<gene>
    <name evidence="7" type="ORF">AAG747_07035</name>
</gene>
<evidence type="ECO:0000313" key="7">
    <source>
        <dbReference type="EMBL" id="MEN7547654.1"/>
    </source>
</evidence>
<dbReference type="GO" id="GO:0005975">
    <property type="term" value="P:carbohydrate metabolic process"/>
    <property type="evidence" value="ECO:0007669"/>
    <property type="project" value="InterPro"/>
</dbReference>
<accession>A0AAW9S5M7</accession>
<keyword evidence="2 4" id="KW-0808">Transferase</keyword>
<dbReference type="AlphaFoldDB" id="A0AAW9S5M7"/>
<dbReference type="Pfam" id="PF02782">
    <property type="entry name" value="FGGY_C"/>
    <property type="match status" value="1"/>
</dbReference>
<feature type="domain" description="Carbohydrate kinase FGGY N-terminal" evidence="5">
    <location>
        <begin position="9"/>
        <end position="251"/>
    </location>
</feature>
<dbReference type="InterPro" id="IPR043129">
    <property type="entry name" value="ATPase_NBD"/>
</dbReference>
<dbReference type="InterPro" id="IPR018483">
    <property type="entry name" value="Carb_kinase_FGGY_CS"/>
</dbReference>
<evidence type="ECO:0000256" key="1">
    <source>
        <dbReference type="ARBA" id="ARBA00009156"/>
    </source>
</evidence>
<dbReference type="RefSeq" id="WP_346820441.1">
    <property type="nucleotide sequence ID" value="NZ_JBDKWZ010000003.1"/>
</dbReference>
<dbReference type="EMBL" id="JBDKWZ010000003">
    <property type="protein sequence ID" value="MEN7547654.1"/>
    <property type="molecule type" value="Genomic_DNA"/>
</dbReference>
<dbReference type="Gene3D" id="3.30.420.40">
    <property type="match status" value="2"/>
</dbReference>
<evidence type="ECO:0000259" key="5">
    <source>
        <dbReference type="Pfam" id="PF00370"/>
    </source>
</evidence>
<reference evidence="7 8" key="1">
    <citation type="submission" date="2024-04" db="EMBL/GenBank/DDBJ databases">
        <title>Novel genus in family Flammeovirgaceae.</title>
        <authorList>
            <person name="Nguyen T.H."/>
            <person name="Vuong T.Q."/>
            <person name="Le H."/>
            <person name="Kim S.-G."/>
        </authorList>
    </citation>
    <scope>NUCLEOTIDE SEQUENCE [LARGE SCALE GENOMIC DNA]</scope>
    <source>
        <strain evidence="7 8">JCM 23209</strain>
    </source>
</reference>
<dbReference type="EC" id="2.7.1.12" evidence="7"/>
<protein>
    <submittedName>
        <fullName evidence="7">Gluconokinase</fullName>
        <ecNumber evidence="7">2.7.1.12</ecNumber>
    </submittedName>
</protein>
<dbReference type="PIRSF" id="PIRSF000538">
    <property type="entry name" value="GlpK"/>
    <property type="match status" value="1"/>
</dbReference>
<keyword evidence="8" id="KW-1185">Reference proteome</keyword>
<dbReference type="InterPro" id="IPR018484">
    <property type="entry name" value="FGGY_N"/>
</dbReference>
<evidence type="ECO:0000256" key="2">
    <source>
        <dbReference type="ARBA" id="ARBA00022679"/>
    </source>
</evidence>
<dbReference type="SUPFAM" id="SSF53067">
    <property type="entry name" value="Actin-like ATPase domain"/>
    <property type="match status" value="2"/>
</dbReference>
<evidence type="ECO:0000256" key="4">
    <source>
        <dbReference type="RuleBase" id="RU003733"/>
    </source>
</evidence>
<dbReference type="CDD" id="cd07770">
    <property type="entry name" value="ASKHA_NBD_FGGY_GntK"/>
    <property type="match status" value="1"/>
</dbReference>
<comment type="similarity">
    <text evidence="1 4">Belongs to the FGGY kinase family.</text>
</comment>
<organism evidence="7 8">
    <name type="scientific">Rapidithrix thailandica</name>
    <dbReference type="NCBI Taxonomy" id="413964"/>
    <lineage>
        <taxon>Bacteria</taxon>
        <taxon>Pseudomonadati</taxon>
        <taxon>Bacteroidota</taxon>
        <taxon>Cytophagia</taxon>
        <taxon>Cytophagales</taxon>
        <taxon>Flammeovirgaceae</taxon>
        <taxon>Rapidithrix</taxon>
    </lineage>
</organism>
<comment type="caution">
    <text evidence="7">The sequence shown here is derived from an EMBL/GenBank/DDBJ whole genome shotgun (WGS) entry which is preliminary data.</text>
</comment>
<dbReference type="InterPro" id="IPR050406">
    <property type="entry name" value="FGGY_Carb_Kinase"/>
</dbReference>
<dbReference type="PANTHER" id="PTHR43095:SF2">
    <property type="entry name" value="GLUCONOKINASE"/>
    <property type="match status" value="1"/>
</dbReference>
<proteinExistence type="inferred from homology"/>
<name>A0AAW9S5M7_9BACT</name>
<sequence>MPVRNTKPYFIGVDIGTTSTKALAVDLSGKVLGSKQQGYPILTPQPHYAEQSPEAYFQAVLSTLRDLVKEVSGEGLVGIGFSCAMHGLMAMDASGKPLTNTLIWADNRSKDYAQELRKGLFAQLLYEQTGTPIHPMSPLCKIAWLRDFQSELFQKTDKFISAKEYVFLRLFGKYVVDYSVASAMGLMNIHRLCWDKEALAFAGIDTQQLSRLVPPTHYEQGLNKRLAEYLGIPVDIPFFIGGSDGCLANWGVGAIHTEETCLTIGTSGALRMFTNQPVIDPEGRTFCYAFDRNQYLVGGPINNGGIALQWFKKNFGINTEEEFQKLQNEATKLPAGAEGLLFLPYLLGERAPHWNANAKGVFFGMQYEHNPAHFLRAVFEGVSYGLKEIADLLESQQGKVKHIVANGGFTRSGLWLQIVANVFQCEVWVPGCAESSALGAAFIAMKGKGFLQSEKELQEKVKQQKKYLPDFTCQQVYQQEVDKYKRLYHKIKDEF</sequence>
<dbReference type="InterPro" id="IPR018485">
    <property type="entry name" value="FGGY_C"/>
</dbReference>
<evidence type="ECO:0000256" key="3">
    <source>
        <dbReference type="ARBA" id="ARBA00022777"/>
    </source>
</evidence>